<dbReference type="InterPro" id="IPR011333">
    <property type="entry name" value="SKP1/BTB/POZ_sf"/>
</dbReference>
<proteinExistence type="predicted"/>
<dbReference type="Pfam" id="PF00651">
    <property type="entry name" value="BTB"/>
    <property type="match status" value="1"/>
</dbReference>
<name>A0ABQ5JUR5_9EUKA</name>
<dbReference type="InterPro" id="IPR004939">
    <property type="entry name" value="APC_su10/DOC_dom"/>
</dbReference>
<dbReference type="Pfam" id="PF03256">
    <property type="entry name" value="ANAPC10"/>
    <property type="match status" value="1"/>
</dbReference>
<dbReference type="SUPFAM" id="SSF49785">
    <property type="entry name" value="Galactose-binding domain-like"/>
    <property type="match status" value="1"/>
</dbReference>
<feature type="domain" description="BTB" evidence="1">
    <location>
        <begin position="210"/>
        <end position="280"/>
    </location>
</feature>
<evidence type="ECO:0000313" key="2">
    <source>
        <dbReference type="EMBL" id="GKT17925.1"/>
    </source>
</evidence>
<comment type="caution">
    <text evidence="2">The sequence shown here is derived from an EMBL/GenBank/DDBJ whole genome shotgun (WGS) entry which is preliminary data.</text>
</comment>
<dbReference type="InterPro" id="IPR000210">
    <property type="entry name" value="BTB/POZ_dom"/>
</dbReference>
<dbReference type="SMART" id="SM00225">
    <property type="entry name" value="BTB"/>
    <property type="match status" value="1"/>
</dbReference>
<protein>
    <recommendedName>
        <fullName evidence="1">BTB domain-containing protein</fullName>
    </recommendedName>
</protein>
<dbReference type="Proteomes" id="UP001057375">
    <property type="component" value="Unassembled WGS sequence"/>
</dbReference>
<keyword evidence="3" id="KW-1185">Reference proteome</keyword>
<dbReference type="Gene3D" id="3.30.710.10">
    <property type="entry name" value="Potassium Channel Kv1.1, Chain A"/>
    <property type="match status" value="1"/>
</dbReference>
<gene>
    <name evidence="2" type="ORF">ADUPG1_011203</name>
</gene>
<dbReference type="Gene3D" id="2.60.120.260">
    <property type="entry name" value="Galactose-binding domain-like"/>
    <property type="match status" value="1"/>
</dbReference>
<dbReference type="CDD" id="cd18186">
    <property type="entry name" value="BTB_POZ_ZBTB_KLHL-like"/>
    <property type="match status" value="1"/>
</dbReference>
<dbReference type="EMBL" id="BQXS01011895">
    <property type="protein sequence ID" value="GKT17925.1"/>
    <property type="molecule type" value="Genomic_DNA"/>
</dbReference>
<dbReference type="InterPro" id="IPR008979">
    <property type="entry name" value="Galactose-bd-like_sf"/>
</dbReference>
<accession>A0ABQ5JUR5</accession>
<dbReference type="SUPFAM" id="SSF54695">
    <property type="entry name" value="POZ domain"/>
    <property type="match status" value="1"/>
</dbReference>
<evidence type="ECO:0000313" key="3">
    <source>
        <dbReference type="Proteomes" id="UP001057375"/>
    </source>
</evidence>
<sequence>MAPPIKLTVDRLSGSTIPKNPYGNPLKIKAIKSDSHSGSNVADNVLKADSSYYQSSGSKPHRIYFSFRSKRLPLYLAMKTQSSFGSYHPKDIQLVLKSNTKEVKRYSCECSQISGWQVVKIPPTKSASCDQLVFEIHSNHSGGHDSKVEEIRIFGAGNVCRVGPQRELLVASLRHLSSLLLEDTDKKEEEEEEKDVKPTGMTRLLEACPFDIEISCKDGVVKAHSIILCSFSGFFRHLMDARKLIGSDGKDDMISFPDISSHILRTVISYLYTRDSEALALSVRGASPEKSMENLRDMYLLSRRLDIPSLDSILEDMLQPMIIEKTDSGAMDWACTHGSARLLKLAGLSILDNVAALNASGALEKLPASILKGVVEGAMLDFEFSSVSGGRKLKEAPIVPVISSPSDSTYTDWVIYPDETTVKVGHVVRIKTSISSPSYGWGSVNHSNFGIIASVNGDRCTINFSSQSGWSGKSSECDVYGPPGVGKGVVGGIPPVVSMCEFVNNNEKVGFIKDPAGEEKKDSSYSYFEL</sequence>
<dbReference type="PROSITE" id="PS50097">
    <property type="entry name" value="BTB"/>
    <property type="match status" value="1"/>
</dbReference>
<reference evidence="2" key="1">
    <citation type="submission" date="2022-03" db="EMBL/GenBank/DDBJ databases">
        <title>Draft genome sequence of Aduncisulcus paluster, a free-living microaerophilic Fornicata.</title>
        <authorList>
            <person name="Yuyama I."/>
            <person name="Kume K."/>
            <person name="Tamura T."/>
            <person name="Inagaki Y."/>
            <person name="Hashimoto T."/>
        </authorList>
    </citation>
    <scope>NUCLEOTIDE SEQUENCE</scope>
    <source>
        <strain evidence="2">NY0171</strain>
    </source>
</reference>
<evidence type="ECO:0000259" key="1">
    <source>
        <dbReference type="PROSITE" id="PS50097"/>
    </source>
</evidence>
<organism evidence="2 3">
    <name type="scientific">Aduncisulcus paluster</name>
    <dbReference type="NCBI Taxonomy" id="2918883"/>
    <lineage>
        <taxon>Eukaryota</taxon>
        <taxon>Metamonada</taxon>
        <taxon>Carpediemonas-like organisms</taxon>
        <taxon>Aduncisulcus</taxon>
    </lineage>
</organism>